<evidence type="ECO:0000259" key="3">
    <source>
        <dbReference type="Pfam" id="PF10756"/>
    </source>
</evidence>
<feature type="transmembrane region" description="Helical" evidence="2">
    <location>
        <begin position="53"/>
        <end position="71"/>
    </location>
</feature>
<feature type="compositionally biased region" description="Gly residues" evidence="1">
    <location>
        <begin position="144"/>
        <end position="159"/>
    </location>
</feature>
<feature type="compositionally biased region" description="Basic and acidic residues" evidence="1">
    <location>
        <begin position="133"/>
        <end position="142"/>
    </location>
</feature>
<keyword evidence="2" id="KW-1133">Transmembrane helix</keyword>
<reference evidence="4" key="1">
    <citation type="submission" date="2021-04" db="EMBL/GenBank/DDBJ databases">
        <title>Genome seq and assembly of Streptomyces sp. RG38.</title>
        <authorList>
            <person name="Chhetri G."/>
        </authorList>
    </citation>
    <scope>NUCLEOTIDE SEQUENCE</scope>
    <source>
        <strain evidence="4">RG38</strain>
    </source>
</reference>
<proteinExistence type="predicted"/>
<feature type="region of interest" description="Disordered" evidence="1">
    <location>
        <begin position="133"/>
        <end position="175"/>
    </location>
</feature>
<dbReference type="Pfam" id="PF10756">
    <property type="entry name" value="bPH_6"/>
    <property type="match status" value="1"/>
</dbReference>
<dbReference type="RefSeq" id="WP_210873968.1">
    <property type="nucleotide sequence ID" value="NZ_JAGPNL010000005.1"/>
</dbReference>
<evidence type="ECO:0000313" key="4">
    <source>
        <dbReference type="EMBL" id="MBQ0828499.1"/>
    </source>
</evidence>
<dbReference type="InterPro" id="IPR019692">
    <property type="entry name" value="CFP-6_PH"/>
</dbReference>
<name>A0A940XHH2_9ACTN</name>
<dbReference type="EMBL" id="JAGPNL010000005">
    <property type="protein sequence ID" value="MBQ0828499.1"/>
    <property type="molecule type" value="Genomic_DNA"/>
</dbReference>
<comment type="caution">
    <text evidence="4">The sequence shown here is derived from an EMBL/GenBank/DDBJ whole genome shotgun (WGS) entry which is preliminary data.</text>
</comment>
<evidence type="ECO:0000256" key="2">
    <source>
        <dbReference type="SAM" id="Phobius"/>
    </source>
</evidence>
<keyword evidence="5" id="KW-1185">Reference proteome</keyword>
<evidence type="ECO:0000256" key="1">
    <source>
        <dbReference type="SAM" id="MobiDB-lite"/>
    </source>
</evidence>
<organism evidence="4 5">
    <name type="scientific">Streptomyces tagetis</name>
    <dbReference type="NCBI Taxonomy" id="2820809"/>
    <lineage>
        <taxon>Bacteria</taxon>
        <taxon>Bacillati</taxon>
        <taxon>Actinomycetota</taxon>
        <taxon>Actinomycetes</taxon>
        <taxon>Kitasatosporales</taxon>
        <taxon>Streptomycetaceae</taxon>
        <taxon>Streptomyces</taxon>
    </lineage>
</organism>
<protein>
    <submittedName>
        <fullName evidence="4">PH domain-containing protein</fullName>
    </submittedName>
</protein>
<feature type="domain" description="Low molecular weight protein antigen 6 PH" evidence="3">
    <location>
        <begin position="72"/>
        <end position="141"/>
    </location>
</feature>
<dbReference type="Proteomes" id="UP000677875">
    <property type="component" value="Unassembled WGS sequence"/>
</dbReference>
<keyword evidence="2" id="KW-0812">Transmembrane</keyword>
<accession>A0A940XHH2</accession>
<dbReference type="AlphaFoldDB" id="A0A940XHH2"/>
<gene>
    <name evidence="4" type="ORF">J5Y05_18650</name>
</gene>
<sequence>MTTPQHPSPPPSPDSRDRIYRSPAGVVGGVLLLALVAWLGVDAIVVGEGRTPWTALAVMLFLAPLIVAYTVRPAVFADEKRIRVRNPFRVIVLPWGRIASLRSGYTNEVVDEDGTKYQLWALPVSLRARNKAARQEARRTAGDSRGGTSGGRGAFGRRGAGVATADGPQRAESDKAVDELRQLMEAHEGAADASGGVTVRWAYEVIAPAAVGAVLLAVLLGVG</sequence>
<feature type="transmembrane region" description="Helical" evidence="2">
    <location>
        <begin position="20"/>
        <end position="41"/>
    </location>
</feature>
<evidence type="ECO:0000313" key="5">
    <source>
        <dbReference type="Proteomes" id="UP000677875"/>
    </source>
</evidence>
<feature type="transmembrane region" description="Helical" evidence="2">
    <location>
        <begin position="201"/>
        <end position="222"/>
    </location>
</feature>
<keyword evidence="2" id="KW-0472">Membrane</keyword>